<dbReference type="InterPro" id="IPR036291">
    <property type="entry name" value="NAD(P)-bd_dom_sf"/>
</dbReference>
<feature type="domain" description="Ketoreductase" evidence="2">
    <location>
        <begin position="3"/>
        <end position="188"/>
    </location>
</feature>
<name>A0AAN7Z8T7_9PEZI</name>
<dbReference type="SUPFAM" id="SSF51735">
    <property type="entry name" value="NAD(P)-binding Rossmann-fold domains"/>
    <property type="match status" value="1"/>
</dbReference>
<evidence type="ECO:0000256" key="1">
    <source>
        <dbReference type="ARBA" id="ARBA00023002"/>
    </source>
</evidence>
<organism evidence="3 4">
    <name type="scientific">Xylaria bambusicola</name>
    <dbReference type="NCBI Taxonomy" id="326684"/>
    <lineage>
        <taxon>Eukaryota</taxon>
        <taxon>Fungi</taxon>
        <taxon>Dikarya</taxon>
        <taxon>Ascomycota</taxon>
        <taxon>Pezizomycotina</taxon>
        <taxon>Sordariomycetes</taxon>
        <taxon>Xylariomycetidae</taxon>
        <taxon>Xylariales</taxon>
        <taxon>Xylariaceae</taxon>
        <taxon>Xylaria</taxon>
    </lineage>
</organism>
<dbReference type="Pfam" id="PF00106">
    <property type="entry name" value="adh_short"/>
    <property type="match status" value="1"/>
</dbReference>
<dbReference type="Proteomes" id="UP001305414">
    <property type="component" value="Unassembled WGS sequence"/>
</dbReference>
<reference evidence="3 4" key="1">
    <citation type="submission" date="2023-10" db="EMBL/GenBank/DDBJ databases">
        <title>Draft genome sequence of Xylaria bambusicola isolate GMP-LS, the root and basal stem rot pathogen of sugarcane in Indonesia.</title>
        <authorList>
            <person name="Selvaraj P."/>
            <person name="Muralishankar V."/>
            <person name="Muruganantham S."/>
            <person name="Sp S."/>
            <person name="Haryani S."/>
            <person name="Lau K.J.X."/>
            <person name="Naqvi N.I."/>
        </authorList>
    </citation>
    <scope>NUCLEOTIDE SEQUENCE [LARGE SCALE GENOMIC DNA]</scope>
    <source>
        <strain evidence="3">GMP-LS</strain>
    </source>
</reference>
<dbReference type="InterPro" id="IPR051911">
    <property type="entry name" value="SDR_oxidoreductase"/>
</dbReference>
<dbReference type="InterPro" id="IPR057326">
    <property type="entry name" value="KR_dom"/>
</dbReference>
<dbReference type="PANTHER" id="PTHR43976:SF9">
    <property type="entry name" value="OXIDOREDUCTASE"/>
    <property type="match status" value="1"/>
</dbReference>
<evidence type="ECO:0000313" key="3">
    <source>
        <dbReference type="EMBL" id="KAK5633487.1"/>
    </source>
</evidence>
<dbReference type="EMBL" id="JAWHQM010000032">
    <property type="protein sequence ID" value="KAK5633487.1"/>
    <property type="molecule type" value="Genomic_DNA"/>
</dbReference>
<dbReference type="GO" id="GO:0016491">
    <property type="term" value="F:oxidoreductase activity"/>
    <property type="evidence" value="ECO:0007669"/>
    <property type="project" value="UniProtKB-KW"/>
</dbReference>
<dbReference type="PANTHER" id="PTHR43976">
    <property type="entry name" value="SHORT CHAIN DEHYDROGENASE"/>
    <property type="match status" value="1"/>
</dbReference>
<protein>
    <recommendedName>
        <fullName evidence="2">Ketoreductase domain-containing protein</fullName>
    </recommendedName>
</protein>
<evidence type="ECO:0000259" key="2">
    <source>
        <dbReference type="SMART" id="SM00822"/>
    </source>
</evidence>
<dbReference type="AlphaFoldDB" id="A0AAN7Z8T7"/>
<keyword evidence="4" id="KW-1185">Reference proteome</keyword>
<dbReference type="Gene3D" id="3.40.50.720">
    <property type="entry name" value="NAD(P)-binding Rossmann-like Domain"/>
    <property type="match status" value="1"/>
</dbReference>
<keyword evidence="1" id="KW-0560">Oxidoreductase</keyword>
<comment type="caution">
    <text evidence="3">The sequence shown here is derived from an EMBL/GenBank/DDBJ whole genome shotgun (WGS) entry which is preliminary data.</text>
</comment>
<accession>A0AAN7Z8T7</accession>
<dbReference type="InterPro" id="IPR002347">
    <property type="entry name" value="SDR_fam"/>
</dbReference>
<dbReference type="PRINTS" id="PR00081">
    <property type="entry name" value="GDHRDH"/>
</dbReference>
<dbReference type="SMART" id="SM00822">
    <property type="entry name" value="PKS_KR"/>
    <property type="match status" value="1"/>
</dbReference>
<evidence type="ECO:0000313" key="4">
    <source>
        <dbReference type="Proteomes" id="UP001305414"/>
    </source>
</evidence>
<sequence length="297" mass="32080">MSQIYLITGASTGFGALCARALAKEGHIVFAGMYSHHGNTSKYEEEAAAFGREHNADIRTVSLDLLSQESVDAAVKHVLDTTGRIDVIVHNAGHMNYGPTESFTAEQCMRLYDVNVVGSQRLNMAALPHMRRARKGHLVWIGSSSTYGVNSPFIGAYFAAKAAQDSLAQSYAAELTAWGIETTIVSPGVFTKGTNHFSDAMKPGRPSVAQEYEDRPTKGLGEQTMNGTGALVPPDADPQVVADALVDLARFPRGKKPFRIFPDPTMGGAYAAAAVVDNNRVNFYRRMGLLGYLKVHL</sequence>
<proteinExistence type="predicted"/>
<gene>
    <name evidence="3" type="ORF">RRF57_009201</name>
</gene>